<sequence>MEISKKNNSYKITSILLIIYLFILTFAIVFKMGLAVSGERSINLVPYGSSVIVNGKLYTRELIENVIAFIPLGCYICMLKWDWSFIKKILTIFGVSLLFEVTQFIFGLGASDITDLINNTLGGAIGILIYFILIKIFKSDLKLNKVINICASLATICLTLLLTILIISN</sequence>
<comment type="caution">
    <text evidence="3">The sequence shown here is derived from an EMBL/GenBank/DDBJ whole genome shotgun (WGS) entry which is preliminary data.</text>
</comment>
<keyword evidence="1" id="KW-0472">Membrane</keyword>
<feature type="transmembrane region" description="Helical" evidence="1">
    <location>
        <begin position="89"/>
        <end position="110"/>
    </location>
</feature>
<dbReference type="RefSeq" id="WP_168932643.1">
    <property type="nucleotide sequence ID" value="NZ_JABAFD010000011.1"/>
</dbReference>
<dbReference type="PANTHER" id="PTHR36834">
    <property type="entry name" value="MEMBRANE PROTEIN-RELATED"/>
    <property type="match status" value="1"/>
</dbReference>
<evidence type="ECO:0000256" key="1">
    <source>
        <dbReference type="SAM" id="Phobius"/>
    </source>
</evidence>
<keyword evidence="1" id="KW-1133">Transmembrane helix</keyword>
<evidence type="ECO:0000313" key="3">
    <source>
        <dbReference type="EMBL" id="NME10758.1"/>
    </source>
</evidence>
<feature type="domain" description="VanZ-like" evidence="2">
    <location>
        <begin position="18"/>
        <end position="133"/>
    </location>
</feature>
<dbReference type="Pfam" id="PF04892">
    <property type="entry name" value="VanZ"/>
    <property type="match status" value="1"/>
</dbReference>
<evidence type="ECO:0000259" key="2">
    <source>
        <dbReference type="Pfam" id="PF04892"/>
    </source>
</evidence>
<dbReference type="EMBL" id="JABAFD010000011">
    <property type="protein sequence ID" value="NME10758.1"/>
    <property type="molecule type" value="Genomic_DNA"/>
</dbReference>
<accession>A0AA44DN14</accession>
<protein>
    <submittedName>
        <fullName evidence="3">VanZ family protein</fullName>
    </submittedName>
</protein>
<feature type="transmembrane region" description="Helical" evidence="1">
    <location>
        <begin position="116"/>
        <end position="134"/>
    </location>
</feature>
<reference evidence="3 4" key="1">
    <citation type="submission" date="2020-04" db="EMBL/GenBank/DDBJ databases">
        <authorList>
            <person name="Hitch T.C.A."/>
            <person name="Wylensek D."/>
            <person name="Clavel T."/>
        </authorList>
    </citation>
    <scope>NUCLEOTIDE SEQUENCE [LARGE SCALE GENOMIC DNA]</scope>
    <source>
        <strain evidence="3 4">Med78_4-601-WT-2</strain>
    </source>
</reference>
<organism evidence="3 4">
    <name type="scientific">Paraclostridium bifermentans</name>
    <name type="common">Clostridium bifermentans</name>
    <dbReference type="NCBI Taxonomy" id="1490"/>
    <lineage>
        <taxon>Bacteria</taxon>
        <taxon>Bacillati</taxon>
        <taxon>Bacillota</taxon>
        <taxon>Clostridia</taxon>
        <taxon>Peptostreptococcales</taxon>
        <taxon>Peptostreptococcaceae</taxon>
        <taxon>Paraclostridium</taxon>
    </lineage>
</organism>
<feature type="transmembrane region" description="Helical" evidence="1">
    <location>
        <begin position="57"/>
        <end position="77"/>
    </location>
</feature>
<dbReference type="Proteomes" id="UP000573963">
    <property type="component" value="Unassembled WGS sequence"/>
</dbReference>
<dbReference type="InterPro" id="IPR006976">
    <property type="entry name" value="VanZ-like"/>
</dbReference>
<proteinExistence type="predicted"/>
<evidence type="ECO:0000313" key="4">
    <source>
        <dbReference type="Proteomes" id="UP000573963"/>
    </source>
</evidence>
<feature type="transmembrane region" description="Helical" evidence="1">
    <location>
        <begin position="12"/>
        <end position="37"/>
    </location>
</feature>
<name>A0AA44DN14_PARBF</name>
<dbReference type="PANTHER" id="PTHR36834:SF2">
    <property type="entry name" value="MEMBRANE PROTEIN"/>
    <property type="match status" value="1"/>
</dbReference>
<feature type="transmembrane region" description="Helical" evidence="1">
    <location>
        <begin position="146"/>
        <end position="167"/>
    </location>
</feature>
<dbReference type="AlphaFoldDB" id="A0AA44DN14"/>
<dbReference type="InterPro" id="IPR053150">
    <property type="entry name" value="Teicoplanin_resist-assoc"/>
</dbReference>
<gene>
    <name evidence="3" type="ORF">HF875_14610</name>
</gene>
<keyword evidence="1" id="KW-0812">Transmembrane</keyword>